<dbReference type="PANTHER" id="PTHR42928">
    <property type="entry name" value="TRICARBOXYLATE-BINDING PROTEIN"/>
    <property type="match status" value="1"/>
</dbReference>
<dbReference type="PANTHER" id="PTHR42928:SF5">
    <property type="entry name" value="BLR1237 PROTEIN"/>
    <property type="match status" value="1"/>
</dbReference>
<dbReference type="CDD" id="cd07012">
    <property type="entry name" value="PBP2_Bug_TTT"/>
    <property type="match status" value="1"/>
</dbReference>
<dbReference type="Gene3D" id="3.40.190.150">
    <property type="entry name" value="Bordetella uptake gene, domain 1"/>
    <property type="match status" value="1"/>
</dbReference>
<evidence type="ECO:0000313" key="2">
    <source>
        <dbReference type="EMBL" id="NDY83012.1"/>
    </source>
</evidence>
<dbReference type="Gene3D" id="3.40.190.10">
    <property type="entry name" value="Periplasmic binding protein-like II"/>
    <property type="match status" value="1"/>
</dbReference>
<dbReference type="SUPFAM" id="SSF53850">
    <property type="entry name" value="Periplasmic binding protein-like II"/>
    <property type="match status" value="1"/>
</dbReference>
<name>A0A6B2QYF2_9BURK</name>
<gene>
    <name evidence="2" type="ORF">G3I67_07200</name>
</gene>
<accession>A0A6B2QYF2</accession>
<comment type="caution">
    <text evidence="2">The sequence shown here is derived from an EMBL/GenBank/DDBJ whole genome shotgun (WGS) entry which is preliminary data.</text>
</comment>
<dbReference type="InterPro" id="IPR042100">
    <property type="entry name" value="Bug_dom1"/>
</dbReference>
<dbReference type="EMBL" id="JAAGRN010000004">
    <property type="protein sequence ID" value="NDY83012.1"/>
    <property type="molecule type" value="Genomic_DNA"/>
</dbReference>
<proteinExistence type="inferred from homology"/>
<evidence type="ECO:0000256" key="1">
    <source>
        <dbReference type="ARBA" id="ARBA00006987"/>
    </source>
</evidence>
<sequence length="290" mass="30890">MIIAYAPGGGTDLVARLIAPYIEKYLGNNARIIVSNKAGAGGAIGFTELAKSAPDGYTIGFLNTPNLLSIPIERQTAYTWQSFDLIGNLVDDPGAFTVQTSDPIKNLKDLVEFAKANPGKVTVGSTGVGSDDHLAMLIFAKAAGVKLTHVPYKGSGEVRGAIASGQLVVGAINVGEALQYIKGGSQLRMIGQMALKRTTLAPNVPTFAEQGFNIEMASLRGIAAPKGLPKDVRERLVKAVAQAAADPAFLKQAADMFAPMRYLDPVAYEKEMASAEKDLRQLWKEVPWKE</sequence>
<dbReference type="Pfam" id="PF03401">
    <property type="entry name" value="TctC"/>
    <property type="match status" value="1"/>
</dbReference>
<dbReference type="AlphaFoldDB" id="A0A6B2QYF2"/>
<dbReference type="InterPro" id="IPR005064">
    <property type="entry name" value="BUG"/>
</dbReference>
<reference evidence="2" key="1">
    <citation type="submission" date="2020-02" db="EMBL/GenBank/DDBJ databases">
        <authorList>
            <person name="Chen W.-M."/>
        </authorList>
    </citation>
    <scope>NUCLEOTIDE SEQUENCE</scope>
    <source>
        <strain evidence="2">NBD-18</strain>
    </source>
</reference>
<organism evidence="2">
    <name type="scientific">Sheuella amnicola</name>
    <dbReference type="NCBI Taxonomy" id="2707330"/>
    <lineage>
        <taxon>Bacteria</taxon>
        <taxon>Pseudomonadati</taxon>
        <taxon>Pseudomonadota</taxon>
        <taxon>Betaproteobacteria</taxon>
        <taxon>Burkholderiales</taxon>
        <taxon>Alcaligenaceae</taxon>
        <taxon>Sheuella</taxon>
    </lineage>
</organism>
<protein>
    <submittedName>
        <fullName evidence="2">Tripartite tricarboxylate transporter substrate binding protein</fullName>
    </submittedName>
</protein>
<comment type="similarity">
    <text evidence="1">Belongs to the UPF0065 (bug) family.</text>
</comment>
<dbReference type="PIRSF" id="PIRSF017082">
    <property type="entry name" value="YflP"/>
    <property type="match status" value="1"/>
</dbReference>